<protein>
    <recommendedName>
        <fullName evidence="4">ApeA N-terminal domain-containing protein</fullName>
    </recommendedName>
</protein>
<evidence type="ECO:0000313" key="3">
    <source>
        <dbReference type="Proteomes" id="UP000642509"/>
    </source>
</evidence>
<reference evidence="3" key="1">
    <citation type="journal article" date="2019" name="Int. J. Syst. Evol. Microbiol.">
        <title>The Global Catalogue of Microorganisms (GCM) 10K type strain sequencing project: providing services to taxonomists for standard genome sequencing and annotation.</title>
        <authorList>
            <consortium name="The Broad Institute Genomics Platform"/>
            <consortium name="The Broad Institute Genome Sequencing Center for Infectious Disease"/>
            <person name="Wu L."/>
            <person name="Ma J."/>
        </authorList>
    </citation>
    <scope>NUCLEOTIDE SEQUENCE [LARGE SCALE GENOMIC DNA]</scope>
    <source>
        <strain evidence="3">CGMCC 1.7064</strain>
    </source>
</reference>
<feature type="compositionally biased region" description="Polar residues" evidence="1">
    <location>
        <begin position="319"/>
        <end position="329"/>
    </location>
</feature>
<proteinExistence type="predicted"/>
<sequence>MSNAGEDIWYEGDHVLGGTQALTEWGYPREDFFTASAGYSDAGEPQVLALGISYLRIVNGNGEVVLEVAHREVRGVRAVAGVGVRVHVASGSLSLSGQRTWTHVVADHEAKFLEDSWFVVPTHRHDGVQLNALHWKEEDYAYYVGRVITEGARCDSTLIGLALMARPLLGLPTKGIHGSSGSPLAKAFEELGEISSPLEDLRERYVAWYEKRNLAAHGFRFADPDGRPHSKVYKPKRGQHGQPPEVLFDAEEQDFADLARVWSAFYFLNHDAAQASLHLSASARLTFDVERPSREETIKILEELPRFNSVRESERLPPSKSSDTGADSN</sequence>
<keyword evidence="3" id="KW-1185">Reference proteome</keyword>
<gene>
    <name evidence="2" type="ORF">GCM10010977_22000</name>
</gene>
<dbReference type="RefSeq" id="WP_188806210.1">
    <property type="nucleotide sequence ID" value="NZ_BAAAOU010000009.1"/>
</dbReference>
<evidence type="ECO:0008006" key="4">
    <source>
        <dbReference type="Google" id="ProtNLM"/>
    </source>
</evidence>
<accession>A0ABQ2M408</accession>
<name>A0ABQ2M408_9MICC</name>
<organism evidence="2 3">
    <name type="scientific">Citricoccus zhacaiensis</name>
    <dbReference type="NCBI Taxonomy" id="489142"/>
    <lineage>
        <taxon>Bacteria</taxon>
        <taxon>Bacillati</taxon>
        <taxon>Actinomycetota</taxon>
        <taxon>Actinomycetes</taxon>
        <taxon>Micrococcales</taxon>
        <taxon>Micrococcaceae</taxon>
        <taxon>Citricoccus</taxon>
    </lineage>
</organism>
<dbReference type="Proteomes" id="UP000642509">
    <property type="component" value="Unassembled WGS sequence"/>
</dbReference>
<comment type="caution">
    <text evidence="2">The sequence shown here is derived from an EMBL/GenBank/DDBJ whole genome shotgun (WGS) entry which is preliminary data.</text>
</comment>
<evidence type="ECO:0000256" key="1">
    <source>
        <dbReference type="SAM" id="MobiDB-lite"/>
    </source>
</evidence>
<feature type="region of interest" description="Disordered" evidence="1">
    <location>
        <begin position="309"/>
        <end position="329"/>
    </location>
</feature>
<evidence type="ECO:0000313" key="2">
    <source>
        <dbReference type="EMBL" id="GGO46621.1"/>
    </source>
</evidence>
<dbReference type="EMBL" id="BMLQ01000006">
    <property type="protein sequence ID" value="GGO46621.1"/>
    <property type="molecule type" value="Genomic_DNA"/>
</dbReference>